<reference evidence="2 3" key="1">
    <citation type="submission" date="2024-02" db="EMBL/GenBank/DDBJ databases">
        <title>de novo genome assembly of Solanum bulbocastanum strain 11H21.</title>
        <authorList>
            <person name="Hosaka A.J."/>
        </authorList>
    </citation>
    <scope>NUCLEOTIDE SEQUENCE [LARGE SCALE GENOMIC DNA]</scope>
    <source>
        <tissue evidence="2">Young leaves</tissue>
    </source>
</reference>
<comment type="caution">
    <text evidence="2">The sequence shown here is derived from an EMBL/GenBank/DDBJ whole genome shotgun (WGS) entry which is preliminary data.</text>
</comment>
<proteinExistence type="predicted"/>
<dbReference type="AlphaFoldDB" id="A0AAN8YEE0"/>
<accession>A0AAN8YEE0</accession>
<feature type="region of interest" description="Disordered" evidence="1">
    <location>
        <begin position="1"/>
        <end position="26"/>
    </location>
</feature>
<protein>
    <submittedName>
        <fullName evidence="2">Uncharacterized protein</fullName>
    </submittedName>
</protein>
<dbReference type="EMBL" id="JBANQN010000005">
    <property type="protein sequence ID" value="KAK6789895.1"/>
    <property type="molecule type" value="Genomic_DNA"/>
</dbReference>
<evidence type="ECO:0000256" key="1">
    <source>
        <dbReference type="SAM" id="MobiDB-lite"/>
    </source>
</evidence>
<dbReference type="Proteomes" id="UP001371456">
    <property type="component" value="Unassembled WGS sequence"/>
</dbReference>
<organism evidence="2 3">
    <name type="scientific">Solanum bulbocastanum</name>
    <name type="common">Wild potato</name>
    <dbReference type="NCBI Taxonomy" id="147425"/>
    <lineage>
        <taxon>Eukaryota</taxon>
        <taxon>Viridiplantae</taxon>
        <taxon>Streptophyta</taxon>
        <taxon>Embryophyta</taxon>
        <taxon>Tracheophyta</taxon>
        <taxon>Spermatophyta</taxon>
        <taxon>Magnoliopsida</taxon>
        <taxon>eudicotyledons</taxon>
        <taxon>Gunneridae</taxon>
        <taxon>Pentapetalae</taxon>
        <taxon>asterids</taxon>
        <taxon>lamiids</taxon>
        <taxon>Solanales</taxon>
        <taxon>Solanaceae</taxon>
        <taxon>Solanoideae</taxon>
        <taxon>Solaneae</taxon>
        <taxon>Solanum</taxon>
    </lineage>
</organism>
<sequence>MDITQVWGHEKRPKSQSHNSAAFPIF</sequence>
<gene>
    <name evidence="2" type="ORF">RDI58_013695</name>
</gene>
<evidence type="ECO:0000313" key="2">
    <source>
        <dbReference type="EMBL" id="KAK6789895.1"/>
    </source>
</evidence>
<evidence type="ECO:0000313" key="3">
    <source>
        <dbReference type="Proteomes" id="UP001371456"/>
    </source>
</evidence>
<name>A0AAN8YEE0_SOLBU</name>
<keyword evidence="3" id="KW-1185">Reference proteome</keyword>